<accession>A0A815G5U0</accession>
<comment type="caution">
    <text evidence="1">The sequence shown here is derived from an EMBL/GenBank/DDBJ whole genome shotgun (WGS) entry which is preliminary data.</text>
</comment>
<dbReference type="SUPFAM" id="SSF55729">
    <property type="entry name" value="Acyl-CoA N-acyltransferases (Nat)"/>
    <property type="match status" value="1"/>
</dbReference>
<gene>
    <name evidence="1" type="ORF">EDS130_LOCUS32374</name>
</gene>
<sequence>MTTASLSITHIIPPDEAEQTMVDIESLAKKVYQSSIVLSADLLLRWYQRNPFMWWIARENRRLIGYMSVIPVKHEAFLKTLQFDFDERTHITNDDIRTWNDGIDDKYSVYICSMVVDPDYQKHPKLPVYRLIVKSFLESLLSYGENRSVVIEWSGMAVSEAGCYLLQNYFDLKFVDRDHHNSSIFYGRTSIEHQQQLLQRLLRKL</sequence>
<evidence type="ECO:0000313" key="1">
    <source>
        <dbReference type="EMBL" id="CAF1334413.1"/>
    </source>
</evidence>
<protein>
    <submittedName>
        <fullName evidence="1">Uncharacterized protein</fullName>
    </submittedName>
</protein>
<dbReference type="OrthoDB" id="10033774at2759"/>
<dbReference type="Gene3D" id="3.40.630.30">
    <property type="match status" value="1"/>
</dbReference>
<name>A0A815G5U0_ADIRI</name>
<dbReference type="EMBL" id="CAJNOJ010000248">
    <property type="protein sequence ID" value="CAF1334413.1"/>
    <property type="molecule type" value="Genomic_DNA"/>
</dbReference>
<organism evidence="1 2">
    <name type="scientific">Adineta ricciae</name>
    <name type="common">Rotifer</name>
    <dbReference type="NCBI Taxonomy" id="249248"/>
    <lineage>
        <taxon>Eukaryota</taxon>
        <taxon>Metazoa</taxon>
        <taxon>Spiralia</taxon>
        <taxon>Gnathifera</taxon>
        <taxon>Rotifera</taxon>
        <taxon>Eurotatoria</taxon>
        <taxon>Bdelloidea</taxon>
        <taxon>Adinetida</taxon>
        <taxon>Adinetidae</taxon>
        <taxon>Adineta</taxon>
    </lineage>
</organism>
<evidence type="ECO:0000313" key="2">
    <source>
        <dbReference type="Proteomes" id="UP000663852"/>
    </source>
</evidence>
<proteinExistence type="predicted"/>
<dbReference type="AlphaFoldDB" id="A0A815G5U0"/>
<dbReference type="Proteomes" id="UP000663852">
    <property type="component" value="Unassembled WGS sequence"/>
</dbReference>
<dbReference type="InterPro" id="IPR016181">
    <property type="entry name" value="Acyl_CoA_acyltransferase"/>
</dbReference>
<reference evidence="1" key="1">
    <citation type="submission" date="2021-02" db="EMBL/GenBank/DDBJ databases">
        <authorList>
            <person name="Nowell W R."/>
        </authorList>
    </citation>
    <scope>NUCLEOTIDE SEQUENCE</scope>
</reference>